<comment type="pathway">
    <text evidence="5 8">Carbohydrate metabolism; tricarboxylic acid cycle; succinate from succinyl-CoA (ligase route): step 1/1.</text>
</comment>
<feature type="binding site" evidence="5">
    <location>
        <position position="43"/>
    </location>
    <ligand>
        <name>CoA</name>
        <dbReference type="ChEBI" id="CHEBI:57287"/>
    </ligand>
</feature>
<evidence type="ECO:0000256" key="5">
    <source>
        <dbReference type="HAMAP-Rule" id="MF_01988"/>
    </source>
</evidence>
<dbReference type="RefSeq" id="WP_304540998.1">
    <property type="nucleotide sequence ID" value="NZ_JARPTC010000003.1"/>
</dbReference>
<sequence length="287" mass="29885">MAIIVDKDSVVLVQGITGKQGSFHTSQMLAYGTRVAAGVSPGKGGQRIQGVPVFNTVAEAKEHYPISASIIFIPSSGVKDAAFEAMAAGIKTIVIITEHVPLHDALDIMAFAEKYSVTVIGPNTFGVISPGQSKMGIMPNIIYTPGIVGVVSRSGTLSYEITYHLTINGIGQSTVVGLGGDRVVGQSFTDVLRLFENDLETQAVVLVGEIGGSAEEEASLYINEMTKPVVAFLAGSSAPPDKRMGHAGAIIERGKGTFDSKVSALEAAGAKVAGLPWEVAALLKQCL</sequence>
<dbReference type="NCBIfam" id="TIGR01019">
    <property type="entry name" value="sucCoAalpha"/>
    <property type="match status" value="1"/>
</dbReference>
<organism evidence="10 11">
    <name type="scientific">Desulforamulus aquiferis</name>
    <dbReference type="NCBI Taxonomy" id="1397668"/>
    <lineage>
        <taxon>Bacteria</taxon>
        <taxon>Bacillati</taxon>
        <taxon>Bacillota</taxon>
        <taxon>Clostridia</taxon>
        <taxon>Eubacteriales</taxon>
        <taxon>Peptococcaceae</taxon>
        <taxon>Desulforamulus</taxon>
    </lineage>
</organism>
<dbReference type="FunFam" id="3.40.50.261:FF:000006">
    <property type="entry name" value="Succinate--CoA ligase [ADP-forming] subunit alpha"/>
    <property type="match status" value="1"/>
</dbReference>
<dbReference type="Pfam" id="PF00549">
    <property type="entry name" value="Ligase_CoA"/>
    <property type="match status" value="1"/>
</dbReference>
<dbReference type="PANTHER" id="PTHR11117:SF2">
    <property type="entry name" value="SUCCINATE--COA LIGASE [ADP_GDP-FORMING] SUBUNIT ALPHA, MITOCHONDRIAL"/>
    <property type="match status" value="1"/>
</dbReference>
<evidence type="ECO:0000256" key="8">
    <source>
        <dbReference type="RuleBase" id="RU000699"/>
    </source>
</evidence>
<dbReference type="InterPro" id="IPR016102">
    <property type="entry name" value="Succinyl-CoA_synth-like"/>
</dbReference>
<dbReference type="PROSITE" id="PS00399">
    <property type="entry name" value="SUCCINYL_COA_LIG_2"/>
    <property type="match status" value="1"/>
</dbReference>
<gene>
    <name evidence="5 10" type="primary">sucD</name>
    <name evidence="10" type="ORF">P6N53_02770</name>
</gene>
<feature type="active site" description="Tele-phosphohistidine intermediate" evidence="5 6">
    <location>
        <position position="246"/>
    </location>
</feature>
<dbReference type="PIRSF" id="PIRSF001553">
    <property type="entry name" value="SucCS_alpha"/>
    <property type="match status" value="1"/>
</dbReference>
<keyword evidence="11" id="KW-1185">Reference proteome</keyword>
<dbReference type="InterPro" id="IPR005811">
    <property type="entry name" value="SUCC_ACL_C"/>
</dbReference>
<dbReference type="Proteomes" id="UP001172911">
    <property type="component" value="Unassembled WGS sequence"/>
</dbReference>
<dbReference type="InterPro" id="IPR036291">
    <property type="entry name" value="NAD(P)-bd_dom_sf"/>
</dbReference>
<keyword evidence="3 5" id="KW-0547">Nucleotide-binding</keyword>
<accession>A0AAW7Z8P1</accession>
<evidence type="ECO:0000256" key="4">
    <source>
        <dbReference type="ARBA" id="ARBA00060724"/>
    </source>
</evidence>
<dbReference type="SUPFAM" id="SSF51735">
    <property type="entry name" value="NAD(P)-binding Rossmann-fold domains"/>
    <property type="match status" value="1"/>
</dbReference>
<dbReference type="InterPro" id="IPR005810">
    <property type="entry name" value="CoA_lig_alpha"/>
</dbReference>
<evidence type="ECO:0000313" key="10">
    <source>
        <dbReference type="EMBL" id="MDO7786143.1"/>
    </source>
</evidence>
<dbReference type="FunFam" id="3.40.50.720:FF:000277">
    <property type="entry name" value="Succinate--CoA ligase [ADP-forming] subunit alpha"/>
    <property type="match status" value="1"/>
</dbReference>
<dbReference type="Gene3D" id="3.40.50.720">
    <property type="entry name" value="NAD(P)-binding Rossmann-like Domain"/>
    <property type="match status" value="1"/>
</dbReference>
<dbReference type="GO" id="GO:0004775">
    <property type="term" value="F:succinate-CoA ligase (ADP-forming) activity"/>
    <property type="evidence" value="ECO:0007669"/>
    <property type="project" value="UniProtKB-UniRule"/>
</dbReference>
<dbReference type="PROSITE" id="PS01216">
    <property type="entry name" value="SUCCINYL_COA_LIG_1"/>
    <property type="match status" value="1"/>
</dbReference>
<dbReference type="PRINTS" id="PR01798">
    <property type="entry name" value="SCOASYNTHASE"/>
</dbReference>
<keyword evidence="1 5" id="KW-0816">Tricarboxylic acid cycle</keyword>
<comment type="caution">
    <text evidence="10">The sequence shown here is derived from an EMBL/GenBank/DDBJ whole genome shotgun (WGS) entry which is preliminary data.</text>
</comment>
<reference evidence="10" key="1">
    <citation type="journal article" date="2023" name="J. Hazard. Mater.">
        <title>Anaerobic biodegradation of pyrene and benzo[a]pyrene by a new sulfate-reducing Desulforamulus aquiferis strain DSA.</title>
        <authorList>
            <person name="Zhang Z."/>
            <person name="Sun J."/>
            <person name="Gong X."/>
            <person name="Wang C."/>
            <person name="Wang H."/>
        </authorList>
    </citation>
    <scope>NUCLEOTIDE SEQUENCE</scope>
    <source>
        <strain evidence="10">DSA</strain>
    </source>
</reference>
<evidence type="ECO:0000256" key="6">
    <source>
        <dbReference type="PIRSR" id="PIRSR001553-1"/>
    </source>
</evidence>
<dbReference type="EMBL" id="JARPTC010000003">
    <property type="protein sequence ID" value="MDO7786143.1"/>
    <property type="molecule type" value="Genomic_DNA"/>
</dbReference>
<name>A0AAW7Z8P1_9FIRM</name>
<comment type="function">
    <text evidence="5 8">Succinyl-CoA synthetase functions in the citric acid cycle (TCA), coupling the hydrolysis of succinyl-CoA to the synthesis of either ATP or GTP and thus represents the only step of substrate-level phosphorylation in the TCA. The alpha subunit of the enzyme binds the substrates coenzyme A and phosphate, while succinate binding and nucleotide specificity is provided by the beta subunit.</text>
</comment>
<dbReference type="SMART" id="SM00881">
    <property type="entry name" value="CoA_binding"/>
    <property type="match status" value="1"/>
</dbReference>
<dbReference type="GO" id="GO:0009361">
    <property type="term" value="C:succinate-CoA ligase complex (ADP-forming)"/>
    <property type="evidence" value="ECO:0007669"/>
    <property type="project" value="TreeGrafter"/>
</dbReference>
<comment type="similarity">
    <text evidence="4 5 7">Belongs to the succinate/malate CoA ligase alpha subunit family.</text>
</comment>
<dbReference type="GO" id="GO:0004776">
    <property type="term" value="F:succinate-CoA ligase (GDP-forming) activity"/>
    <property type="evidence" value="ECO:0007669"/>
    <property type="project" value="TreeGrafter"/>
</dbReference>
<comment type="catalytic activity">
    <reaction evidence="5 8">
        <text>succinate + ATP + CoA = succinyl-CoA + ADP + phosphate</text>
        <dbReference type="Rhea" id="RHEA:17661"/>
        <dbReference type="ChEBI" id="CHEBI:30031"/>
        <dbReference type="ChEBI" id="CHEBI:30616"/>
        <dbReference type="ChEBI" id="CHEBI:43474"/>
        <dbReference type="ChEBI" id="CHEBI:57287"/>
        <dbReference type="ChEBI" id="CHEBI:57292"/>
        <dbReference type="ChEBI" id="CHEBI:456216"/>
        <dbReference type="EC" id="6.2.1.5"/>
    </reaction>
</comment>
<evidence type="ECO:0000313" key="11">
    <source>
        <dbReference type="Proteomes" id="UP001172911"/>
    </source>
</evidence>
<dbReference type="AlphaFoldDB" id="A0AAW7Z8P1"/>
<dbReference type="HAMAP" id="MF_01988">
    <property type="entry name" value="Succ_CoA_alpha"/>
    <property type="match status" value="1"/>
</dbReference>
<proteinExistence type="inferred from homology"/>
<evidence type="ECO:0000256" key="3">
    <source>
        <dbReference type="ARBA" id="ARBA00022741"/>
    </source>
</evidence>
<evidence type="ECO:0000256" key="2">
    <source>
        <dbReference type="ARBA" id="ARBA00022598"/>
    </source>
</evidence>
<evidence type="ECO:0000256" key="7">
    <source>
        <dbReference type="RuleBase" id="RU000677"/>
    </source>
</evidence>
<evidence type="ECO:0000259" key="9">
    <source>
        <dbReference type="SMART" id="SM00881"/>
    </source>
</evidence>
<dbReference type="PANTHER" id="PTHR11117">
    <property type="entry name" value="SUCCINYL-COA LIGASE SUBUNIT ALPHA"/>
    <property type="match status" value="1"/>
</dbReference>
<protein>
    <recommendedName>
        <fullName evidence="5">Succinate--CoA ligase [ADP-forming] subunit alpha</fullName>
        <ecNumber evidence="5">6.2.1.5</ecNumber>
    </recommendedName>
    <alternativeName>
        <fullName evidence="5">Succinyl-CoA synthetase subunit alpha</fullName>
        <shortName evidence="5">SCS-alpha</shortName>
    </alternativeName>
</protein>
<feature type="domain" description="CoA-binding" evidence="9">
    <location>
        <begin position="4"/>
        <end position="100"/>
    </location>
</feature>
<comment type="subunit">
    <text evidence="5 8">Heterotetramer of two alpha and two beta subunits.</text>
</comment>
<dbReference type="Pfam" id="PF02629">
    <property type="entry name" value="CoA_binding"/>
    <property type="match status" value="1"/>
</dbReference>
<evidence type="ECO:0000256" key="1">
    <source>
        <dbReference type="ARBA" id="ARBA00022532"/>
    </source>
</evidence>
<dbReference type="SUPFAM" id="SSF52210">
    <property type="entry name" value="Succinyl-CoA synthetase domains"/>
    <property type="match status" value="1"/>
</dbReference>
<feature type="binding site" evidence="5">
    <location>
        <begin position="96"/>
        <end position="98"/>
    </location>
    <ligand>
        <name>CoA</name>
        <dbReference type="ChEBI" id="CHEBI:57287"/>
    </ligand>
</feature>
<dbReference type="Gene3D" id="3.40.50.261">
    <property type="entry name" value="Succinyl-CoA synthetase domains"/>
    <property type="match status" value="1"/>
</dbReference>
<feature type="binding site" evidence="5">
    <location>
        <begin position="17"/>
        <end position="20"/>
    </location>
    <ligand>
        <name>CoA</name>
        <dbReference type="ChEBI" id="CHEBI:57287"/>
    </ligand>
</feature>
<dbReference type="GO" id="GO:0000166">
    <property type="term" value="F:nucleotide binding"/>
    <property type="evidence" value="ECO:0007669"/>
    <property type="project" value="UniProtKB-KW"/>
</dbReference>
<dbReference type="EC" id="6.2.1.5" evidence="5"/>
<reference evidence="10" key="2">
    <citation type="submission" date="2023-03" db="EMBL/GenBank/DDBJ databases">
        <authorList>
            <person name="Zhang Z."/>
        </authorList>
    </citation>
    <scope>NUCLEOTIDE SEQUENCE</scope>
    <source>
        <strain evidence="10">DSA</strain>
    </source>
</reference>
<dbReference type="InterPro" id="IPR017440">
    <property type="entry name" value="Cit_synth/succinyl-CoA_lig_AS"/>
</dbReference>
<comment type="catalytic activity">
    <reaction evidence="5">
        <text>GTP + succinate + CoA = succinyl-CoA + GDP + phosphate</text>
        <dbReference type="Rhea" id="RHEA:22120"/>
        <dbReference type="ChEBI" id="CHEBI:30031"/>
        <dbReference type="ChEBI" id="CHEBI:37565"/>
        <dbReference type="ChEBI" id="CHEBI:43474"/>
        <dbReference type="ChEBI" id="CHEBI:57287"/>
        <dbReference type="ChEBI" id="CHEBI:57292"/>
        <dbReference type="ChEBI" id="CHEBI:58189"/>
    </reaction>
</comment>
<dbReference type="GO" id="GO:0006099">
    <property type="term" value="P:tricarboxylic acid cycle"/>
    <property type="evidence" value="ECO:0007669"/>
    <property type="project" value="UniProtKB-UniRule"/>
</dbReference>
<keyword evidence="2 5" id="KW-0436">Ligase</keyword>
<feature type="binding site" evidence="5">
    <location>
        <position position="159"/>
    </location>
    <ligand>
        <name>substrate</name>
        <note>ligand shared with subunit beta</note>
    </ligand>
</feature>
<dbReference type="InterPro" id="IPR003781">
    <property type="entry name" value="CoA-bd"/>
</dbReference>
<dbReference type="NCBIfam" id="NF004230">
    <property type="entry name" value="PRK05678.1"/>
    <property type="match status" value="1"/>
</dbReference>
<dbReference type="InterPro" id="IPR033847">
    <property type="entry name" value="Citrt_syn/SCS-alpha_CS"/>
</dbReference>